<comment type="similarity">
    <text evidence="1 8">Belongs to the bacterial ribosomal protein bS6 family.</text>
</comment>
<dbReference type="Pfam" id="PF01250">
    <property type="entry name" value="Ribosomal_S6"/>
    <property type="match status" value="1"/>
</dbReference>
<evidence type="ECO:0000313" key="10">
    <source>
        <dbReference type="Proteomes" id="UP000198734"/>
    </source>
</evidence>
<keyword evidence="4 8" id="KW-0689">Ribosomal protein</keyword>
<dbReference type="EMBL" id="FOXU01000007">
    <property type="protein sequence ID" value="SFQ67339.1"/>
    <property type="molecule type" value="Genomic_DNA"/>
</dbReference>
<dbReference type="AlphaFoldDB" id="A0A1I6AF67"/>
<organism evidence="9 10">
    <name type="scientific">Psychrobacillus psychrotolerans</name>
    <dbReference type="NCBI Taxonomy" id="126156"/>
    <lineage>
        <taxon>Bacteria</taxon>
        <taxon>Bacillati</taxon>
        <taxon>Bacillota</taxon>
        <taxon>Bacilli</taxon>
        <taxon>Bacillales</taxon>
        <taxon>Bacillaceae</taxon>
        <taxon>Psychrobacillus</taxon>
    </lineage>
</organism>
<dbReference type="HAMAP" id="MF_00360">
    <property type="entry name" value="Ribosomal_bS6"/>
    <property type="match status" value="1"/>
</dbReference>
<dbReference type="InterPro" id="IPR000529">
    <property type="entry name" value="Ribosomal_bS6"/>
</dbReference>
<dbReference type="CDD" id="cd00473">
    <property type="entry name" value="bS6"/>
    <property type="match status" value="1"/>
</dbReference>
<dbReference type="InterPro" id="IPR020814">
    <property type="entry name" value="Ribosomal_S6_plastid/chlpt"/>
</dbReference>
<dbReference type="GO" id="GO:0005737">
    <property type="term" value="C:cytoplasm"/>
    <property type="evidence" value="ECO:0007669"/>
    <property type="project" value="UniProtKB-ARBA"/>
</dbReference>
<dbReference type="InterPro" id="IPR020815">
    <property type="entry name" value="Ribosomal_bS6_CS"/>
</dbReference>
<dbReference type="PROSITE" id="PS01048">
    <property type="entry name" value="RIBOSOMAL_S6"/>
    <property type="match status" value="1"/>
</dbReference>
<dbReference type="PANTHER" id="PTHR21011">
    <property type="entry name" value="MITOCHONDRIAL 28S RIBOSOMAL PROTEIN S6"/>
    <property type="match status" value="1"/>
</dbReference>
<dbReference type="GO" id="GO:0006412">
    <property type="term" value="P:translation"/>
    <property type="evidence" value="ECO:0007669"/>
    <property type="project" value="UniProtKB-UniRule"/>
</dbReference>
<gene>
    <name evidence="8" type="primary">rpsF</name>
    <name evidence="9" type="ORF">SAMN05421670_3346</name>
</gene>
<dbReference type="InterPro" id="IPR014717">
    <property type="entry name" value="Transl_elong_EF1B/ribsomal_bS6"/>
</dbReference>
<evidence type="ECO:0000313" key="9">
    <source>
        <dbReference type="EMBL" id="SFQ67339.1"/>
    </source>
</evidence>
<evidence type="ECO:0000256" key="4">
    <source>
        <dbReference type="ARBA" id="ARBA00022980"/>
    </source>
</evidence>
<keyword evidence="3 8" id="KW-0694">RNA-binding</keyword>
<evidence type="ECO:0000256" key="2">
    <source>
        <dbReference type="ARBA" id="ARBA00022730"/>
    </source>
</evidence>
<keyword evidence="10" id="KW-1185">Reference proteome</keyword>
<dbReference type="OrthoDB" id="9812702at2"/>
<dbReference type="GO" id="GO:0070181">
    <property type="term" value="F:small ribosomal subunit rRNA binding"/>
    <property type="evidence" value="ECO:0007669"/>
    <property type="project" value="TreeGrafter"/>
</dbReference>
<evidence type="ECO:0000256" key="1">
    <source>
        <dbReference type="ARBA" id="ARBA00009512"/>
    </source>
</evidence>
<protein>
    <recommendedName>
        <fullName evidence="7 8">Small ribosomal subunit protein bS6</fullName>
    </recommendedName>
</protein>
<evidence type="ECO:0000256" key="3">
    <source>
        <dbReference type="ARBA" id="ARBA00022884"/>
    </source>
</evidence>
<dbReference type="PANTHER" id="PTHR21011:SF1">
    <property type="entry name" value="SMALL RIBOSOMAL SUBUNIT PROTEIN BS6M"/>
    <property type="match status" value="1"/>
</dbReference>
<dbReference type="GO" id="GO:1990904">
    <property type="term" value="C:ribonucleoprotein complex"/>
    <property type="evidence" value="ECO:0007669"/>
    <property type="project" value="UniProtKB-KW"/>
</dbReference>
<dbReference type="Proteomes" id="UP000198734">
    <property type="component" value="Unassembled WGS sequence"/>
</dbReference>
<evidence type="ECO:0000256" key="6">
    <source>
        <dbReference type="ARBA" id="ARBA00035104"/>
    </source>
</evidence>
<keyword evidence="5 8" id="KW-0687">Ribonucleoprotein</keyword>
<accession>A0A1I6AF67</accession>
<proteinExistence type="inferred from homology"/>
<evidence type="ECO:0000256" key="7">
    <source>
        <dbReference type="ARBA" id="ARBA00035294"/>
    </source>
</evidence>
<sequence>MRKYELMYIIQPAIEEDAKKALVERFQDILTSNGAEIIEAKEWGKRRLAYEINDLREGFYQILKVTADSKAIDEYTRLANINEDIIRHIAVRIDDIKVKAKK</sequence>
<comment type="function">
    <text evidence="6 8">Binds together with bS18 to 16S ribosomal RNA.</text>
</comment>
<dbReference type="Gene3D" id="3.30.70.60">
    <property type="match status" value="1"/>
</dbReference>
<dbReference type="GO" id="GO:0003735">
    <property type="term" value="F:structural constituent of ribosome"/>
    <property type="evidence" value="ECO:0007669"/>
    <property type="project" value="InterPro"/>
</dbReference>
<dbReference type="FunFam" id="3.30.70.60:FF:000002">
    <property type="entry name" value="30S ribosomal protein S6"/>
    <property type="match status" value="1"/>
</dbReference>
<dbReference type="STRING" id="126156.SAMN05421670_3346"/>
<dbReference type="RefSeq" id="WP_093538002.1">
    <property type="nucleotide sequence ID" value="NZ_FOXU01000007.1"/>
</dbReference>
<dbReference type="InterPro" id="IPR035980">
    <property type="entry name" value="Ribosomal_bS6_sf"/>
</dbReference>
<dbReference type="NCBIfam" id="TIGR00166">
    <property type="entry name" value="S6"/>
    <property type="match status" value="1"/>
</dbReference>
<keyword evidence="2 8" id="KW-0699">rRNA-binding</keyword>
<reference evidence="10" key="1">
    <citation type="submission" date="2016-10" db="EMBL/GenBank/DDBJ databases">
        <authorList>
            <person name="Varghese N."/>
            <person name="Submissions S."/>
        </authorList>
    </citation>
    <scope>NUCLEOTIDE SEQUENCE [LARGE SCALE GENOMIC DNA]</scope>
    <source>
        <strain evidence="10">DSM 11706</strain>
    </source>
</reference>
<name>A0A1I6AF67_9BACI</name>
<dbReference type="GO" id="GO:0005840">
    <property type="term" value="C:ribosome"/>
    <property type="evidence" value="ECO:0007669"/>
    <property type="project" value="UniProtKB-KW"/>
</dbReference>
<dbReference type="SUPFAM" id="SSF54995">
    <property type="entry name" value="Ribosomal protein S6"/>
    <property type="match status" value="1"/>
</dbReference>
<evidence type="ECO:0000256" key="5">
    <source>
        <dbReference type="ARBA" id="ARBA00023274"/>
    </source>
</evidence>
<evidence type="ECO:0000256" key="8">
    <source>
        <dbReference type="HAMAP-Rule" id="MF_00360"/>
    </source>
</evidence>